<dbReference type="Proteomes" id="UP000032142">
    <property type="component" value="Unassembled WGS sequence"/>
</dbReference>
<keyword evidence="2" id="KW-1185">Reference proteome</keyword>
<accession>A0A0B0NCE4</accession>
<reference evidence="2" key="1">
    <citation type="submission" date="2014-09" db="EMBL/GenBank/DDBJ databases">
        <authorList>
            <person name="Mudge J."/>
            <person name="Ramaraj T."/>
            <person name="Lindquist I.E."/>
            <person name="Bharti A.K."/>
            <person name="Sundararajan A."/>
            <person name="Cameron C.T."/>
            <person name="Woodward J.E."/>
            <person name="May G.D."/>
            <person name="Brubaker C."/>
            <person name="Broadhvest J."/>
            <person name="Wilkins T.A."/>
        </authorList>
    </citation>
    <scope>NUCLEOTIDE SEQUENCE</scope>
    <source>
        <strain evidence="2">cv. AKA8401</strain>
    </source>
</reference>
<protein>
    <submittedName>
        <fullName evidence="1">Uncharacterized protein</fullName>
    </submittedName>
</protein>
<evidence type="ECO:0000313" key="2">
    <source>
        <dbReference type="Proteomes" id="UP000032142"/>
    </source>
</evidence>
<evidence type="ECO:0000313" key="1">
    <source>
        <dbReference type="EMBL" id="KHG09484.1"/>
    </source>
</evidence>
<organism evidence="1 2">
    <name type="scientific">Gossypium arboreum</name>
    <name type="common">Tree cotton</name>
    <name type="synonym">Gossypium nanking</name>
    <dbReference type="NCBI Taxonomy" id="29729"/>
    <lineage>
        <taxon>Eukaryota</taxon>
        <taxon>Viridiplantae</taxon>
        <taxon>Streptophyta</taxon>
        <taxon>Embryophyta</taxon>
        <taxon>Tracheophyta</taxon>
        <taxon>Spermatophyta</taxon>
        <taxon>Magnoliopsida</taxon>
        <taxon>eudicotyledons</taxon>
        <taxon>Gunneridae</taxon>
        <taxon>Pentapetalae</taxon>
        <taxon>rosids</taxon>
        <taxon>malvids</taxon>
        <taxon>Malvales</taxon>
        <taxon>Malvaceae</taxon>
        <taxon>Malvoideae</taxon>
        <taxon>Gossypium</taxon>
    </lineage>
</organism>
<name>A0A0B0NCE4_GOSAR</name>
<dbReference type="EMBL" id="KN391096">
    <property type="protein sequence ID" value="KHG09484.1"/>
    <property type="molecule type" value="Genomic_DNA"/>
</dbReference>
<gene>
    <name evidence="1" type="ORF">F383_04050</name>
</gene>
<proteinExistence type="predicted"/>
<sequence length="8" mass="1027">MDRLAFFK</sequence>